<name>A0A512B2K1_9BACT</name>
<sequence>MDYNRRYSDEDDQNQHPDRRNLPENQRVGKDIYRNRGDQNPADQYRSGQSYHNRNEGFGPNQTHYGARPDSAYRDPNRINYGDNRQNQNRYQDRNQNYNKNQDWNRNQNRNTNDNQNYRSQNTYGDRNQNYYNNPPEGDHAGTRFWGEREGYKQDDYRYTSGNRGNWEAPGIGRNDRDENDRNRYRKDYRPDRHYDQDRDRGFFDRIGDSISNTWNRMTGDDDDNYQNRDRNQHNRPFNRGYESGPRWADEDDRYDRERRNRRRYDD</sequence>
<comment type="caution">
    <text evidence="2">The sequence shown here is derived from an EMBL/GenBank/DDBJ whole genome shotgun (WGS) entry which is preliminary data.</text>
</comment>
<feature type="compositionally biased region" description="Polar residues" evidence="1">
    <location>
        <begin position="120"/>
        <end position="133"/>
    </location>
</feature>
<dbReference type="OrthoDB" id="892383at2"/>
<feature type="compositionally biased region" description="Low complexity" evidence="1">
    <location>
        <begin position="80"/>
        <end position="119"/>
    </location>
</feature>
<feature type="compositionally biased region" description="Basic and acidic residues" evidence="1">
    <location>
        <begin position="174"/>
        <end position="208"/>
    </location>
</feature>
<protein>
    <submittedName>
        <fullName evidence="2">Uncharacterized protein</fullName>
    </submittedName>
</protein>
<dbReference type="AlphaFoldDB" id="A0A512B2K1"/>
<proteinExistence type="predicted"/>
<evidence type="ECO:0000313" key="3">
    <source>
        <dbReference type="Proteomes" id="UP000321532"/>
    </source>
</evidence>
<feature type="region of interest" description="Disordered" evidence="1">
    <location>
        <begin position="1"/>
        <end position="267"/>
    </location>
</feature>
<organism evidence="2 3">
    <name type="scientific">Adhaeribacter aerolatus</name>
    <dbReference type="NCBI Taxonomy" id="670289"/>
    <lineage>
        <taxon>Bacteria</taxon>
        <taxon>Pseudomonadati</taxon>
        <taxon>Bacteroidota</taxon>
        <taxon>Cytophagia</taxon>
        <taxon>Cytophagales</taxon>
        <taxon>Hymenobacteraceae</taxon>
        <taxon>Adhaeribacter</taxon>
    </lineage>
</organism>
<feature type="compositionally biased region" description="Basic and acidic residues" evidence="1">
    <location>
        <begin position="254"/>
        <end position="267"/>
    </location>
</feature>
<reference evidence="2 3" key="1">
    <citation type="submission" date="2019-07" db="EMBL/GenBank/DDBJ databases">
        <title>Whole genome shotgun sequence of Adhaeribacter aerolatus NBRC 106133.</title>
        <authorList>
            <person name="Hosoyama A."/>
            <person name="Uohara A."/>
            <person name="Ohji S."/>
            <person name="Ichikawa N."/>
        </authorList>
    </citation>
    <scope>NUCLEOTIDE SEQUENCE [LARGE SCALE GENOMIC DNA]</scope>
    <source>
        <strain evidence="2 3">NBRC 106133</strain>
    </source>
</reference>
<evidence type="ECO:0000313" key="2">
    <source>
        <dbReference type="EMBL" id="GEO06178.1"/>
    </source>
</evidence>
<dbReference type="EMBL" id="BJYS01000032">
    <property type="protein sequence ID" value="GEO06178.1"/>
    <property type="molecule type" value="Genomic_DNA"/>
</dbReference>
<dbReference type="Proteomes" id="UP000321532">
    <property type="component" value="Unassembled WGS sequence"/>
</dbReference>
<keyword evidence="3" id="KW-1185">Reference proteome</keyword>
<evidence type="ECO:0000256" key="1">
    <source>
        <dbReference type="SAM" id="MobiDB-lite"/>
    </source>
</evidence>
<feature type="compositionally biased region" description="Basic and acidic residues" evidence="1">
    <location>
        <begin position="137"/>
        <end position="158"/>
    </location>
</feature>
<dbReference type="RefSeq" id="WP_146901684.1">
    <property type="nucleotide sequence ID" value="NZ_BJYS01000032.1"/>
</dbReference>
<accession>A0A512B2K1</accession>
<gene>
    <name evidence="2" type="ORF">AAE02nite_38420</name>
</gene>
<feature type="compositionally biased region" description="Basic and acidic residues" evidence="1">
    <location>
        <begin position="1"/>
        <end position="37"/>
    </location>
</feature>